<accession>A0A6G1G5L1</accession>
<dbReference type="AlphaFoldDB" id="A0A6G1G5L1"/>
<sequence length="130" mass="14353">MISSLMRDIHKSTTLEFSLRSLQATPPCPAQSRHTFQVPSPKRHSRTATKPYDLVTMASSSSVPRLRTLTAPSNGAGPRITNAHLHLMRLLRISTPFQFSVVTHDETIRLANALTGYFSRGDHSLNDDAG</sequence>
<name>A0A6G1G5L1_9PEZI</name>
<proteinExistence type="predicted"/>
<evidence type="ECO:0000313" key="4">
    <source>
        <dbReference type="RefSeq" id="XP_033534939.1"/>
    </source>
</evidence>
<dbReference type="RefSeq" id="XP_033534939.1">
    <property type="nucleotide sequence ID" value="XM_033675169.1"/>
</dbReference>
<keyword evidence="3" id="KW-1185">Reference proteome</keyword>
<feature type="region of interest" description="Disordered" evidence="1">
    <location>
        <begin position="25"/>
        <end position="50"/>
    </location>
</feature>
<reference evidence="2 4" key="1">
    <citation type="submission" date="2020-01" db="EMBL/GenBank/DDBJ databases">
        <authorList>
            <consortium name="DOE Joint Genome Institute"/>
            <person name="Haridas S."/>
            <person name="Albert R."/>
            <person name="Binder M."/>
            <person name="Bloem J."/>
            <person name="Labutti K."/>
            <person name="Salamov A."/>
            <person name="Andreopoulos B."/>
            <person name="Baker S.E."/>
            <person name="Barry K."/>
            <person name="Bills G."/>
            <person name="Bluhm B.H."/>
            <person name="Cannon C."/>
            <person name="Castanera R."/>
            <person name="Culley D.E."/>
            <person name="Daum C."/>
            <person name="Ezra D."/>
            <person name="Gonzalez J.B."/>
            <person name="Henrissat B."/>
            <person name="Kuo A."/>
            <person name="Liang C."/>
            <person name="Lipzen A."/>
            <person name="Lutzoni F."/>
            <person name="Magnuson J."/>
            <person name="Mondo S."/>
            <person name="Nolan M."/>
            <person name="Ohm R."/>
            <person name="Pangilinan J."/>
            <person name="Park H.-J."/>
            <person name="Ramirez L."/>
            <person name="Alfaro M."/>
            <person name="Sun H."/>
            <person name="Tritt A."/>
            <person name="Yoshinaga Y."/>
            <person name="Zwiers L.-H."/>
            <person name="Turgeon B.G."/>
            <person name="Goodwin S.B."/>
            <person name="Spatafora J.W."/>
            <person name="Crous P.W."/>
            <person name="Grigoriev I.V."/>
        </authorList>
    </citation>
    <scope>NUCLEOTIDE SEQUENCE</scope>
    <source>
        <strain evidence="2 4">CBS 781.70</strain>
    </source>
</reference>
<evidence type="ECO:0000313" key="3">
    <source>
        <dbReference type="Proteomes" id="UP000504638"/>
    </source>
</evidence>
<gene>
    <name evidence="2 4" type="ORF">P152DRAFT_313720</name>
</gene>
<dbReference type="GeneID" id="54415739"/>
<reference evidence="4" key="2">
    <citation type="submission" date="2020-04" db="EMBL/GenBank/DDBJ databases">
        <authorList>
            <consortium name="NCBI Genome Project"/>
        </authorList>
    </citation>
    <scope>NUCLEOTIDE SEQUENCE</scope>
    <source>
        <strain evidence="4">CBS 781.70</strain>
    </source>
</reference>
<evidence type="ECO:0000256" key="1">
    <source>
        <dbReference type="SAM" id="MobiDB-lite"/>
    </source>
</evidence>
<protein>
    <submittedName>
        <fullName evidence="2 4">Uncharacterized protein</fullName>
    </submittedName>
</protein>
<dbReference type="Proteomes" id="UP000504638">
    <property type="component" value="Unplaced"/>
</dbReference>
<evidence type="ECO:0000313" key="2">
    <source>
        <dbReference type="EMBL" id="KAF1813308.1"/>
    </source>
</evidence>
<organism evidence="2">
    <name type="scientific">Eremomyces bilateralis CBS 781.70</name>
    <dbReference type="NCBI Taxonomy" id="1392243"/>
    <lineage>
        <taxon>Eukaryota</taxon>
        <taxon>Fungi</taxon>
        <taxon>Dikarya</taxon>
        <taxon>Ascomycota</taxon>
        <taxon>Pezizomycotina</taxon>
        <taxon>Dothideomycetes</taxon>
        <taxon>Dothideomycetes incertae sedis</taxon>
        <taxon>Eremomycetales</taxon>
        <taxon>Eremomycetaceae</taxon>
        <taxon>Eremomyces</taxon>
    </lineage>
</organism>
<reference evidence="4" key="3">
    <citation type="submission" date="2025-04" db="UniProtKB">
        <authorList>
            <consortium name="RefSeq"/>
        </authorList>
    </citation>
    <scope>IDENTIFICATION</scope>
    <source>
        <strain evidence="4">CBS 781.70</strain>
    </source>
</reference>
<dbReference type="EMBL" id="ML975155">
    <property type="protein sequence ID" value="KAF1813308.1"/>
    <property type="molecule type" value="Genomic_DNA"/>
</dbReference>